<feature type="domain" description="Transglycosylase SLT" evidence="3">
    <location>
        <begin position="156"/>
        <end position="202"/>
    </location>
</feature>
<comment type="similarity">
    <text evidence="1">Belongs to the virb1 family.</text>
</comment>
<keyword evidence="2" id="KW-0812">Transmembrane</keyword>
<dbReference type="InterPro" id="IPR008258">
    <property type="entry name" value="Transglycosylase_SLT_dom_1"/>
</dbReference>
<sequence length="366" mass="39064">MDADLARRARKNTLGVRSAQPLPVVARALVICSILAVGFAGTVTALTGTIEGVRPAVAATPPLALTVPEPVVQLVLPIPGIEEAKVEEEATAPTPATVEETIDAVAAAALPASDAAIDRAPYDALIEEVSLPGPADPEQVLTFGPMRIKRGLVETILRAARATETDPALLMAIADKESSFATAVEARTSSAAGLFQFIERTWLTVVRDFGARHGRLKEATEIATVDGDPVVADPETRARILSLRTDPYLATVLAAEMLKRDAGRIAARIGRELTVGETYLAHFLGPDDAERFIAQLAEKPGSVAARLLPRPARANRPIFFARKGKKAKGLSVAEVHRKFEDMMGRRLDRYRSVQELTGATAYAAVE</sequence>
<feature type="transmembrane region" description="Helical" evidence="2">
    <location>
        <begin position="21"/>
        <end position="46"/>
    </location>
</feature>
<dbReference type="Proteomes" id="UP001321492">
    <property type="component" value="Unassembled WGS sequence"/>
</dbReference>
<keyword evidence="5" id="KW-1185">Reference proteome</keyword>
<dbReference type="Pfam" id="PF01464">
    <property type="entry name" value="SLT"/>
    <property type="match status" value="1"/>
</dbReference>
<reference evidence="4 5" key="1">
    <citation type="submission" date="2023-05" db="EMBL/GenBank/DDBJ databases">
        <title>Chelatococcus sp. nov., a moderately thermophilic bacterium isolated from hot spring microbial mat.</title>
        <authorList>
            <person name="Hu C.-J."/>
            <person name="Li W.-J."/>
        </authorList>
    </citation>
    <scope>NUCLEOTIDE SEQUENCE [LARGE SCALE GENOMIC DNA]</scope>
    <source>
        <strain evidence="4 5">SYSU G07232</strain>
    </source>
</reference>
<proteinExistence type="inferred from homology"/>
<evidence type="ECO:0000313" key="5">
    <source>
        <dbReference type="Proteomes" id="UP001321492"/>
    </source>
</evidence>
<dbReference type="RefSeq" id="WP_283740414.1">
    <property type="nucleotide sequence ID" value="NZ_JASJEV010000005.1"/>
</dbReference>
<evidence type="ECO:0000256" key="1">
    <source>
        <dbReference type="ARBA" id="ARBA00009387"/>
    </source>
</evidence>
<keyword evidence="2" id="KW-0472">Membrane</keyword>
<dbReference type="InterPro" id="IPR023346">
    <property type="entry name" value="Lysozyme-like_dom_sf"/>
</dbReference>
<gene>
    <name evidence="4" type="ORF">QNA08_09245</name>
</gene>
<evidence type="ECO:0000313" key="4">
    <source>
        <dbReference type="EMBL" id="MDJ1158417.1"/>
    </source>
</evidence>
<accession>A0ABT7AGB8</accession>
<dbReference type="SUPFAM" id="SSF53955">
    <property type="entry name" value="Lysozyme-like"/>
    <property type="match status" value="1"/>
</dbReference>
<dbReference type="Gene3D" id="1.10.530.10">
    <property type="match status" value="1"/>
</dbReference>
<dbReference type="EMBL" id="JASJEV010000005">
    <property type="protein sequence ID" value="MDJ1158417.1"/>
    <property type="molecule type" value="Genomic_DNA"/>
</dbReference>
<keyword evidence="2" id="KW-1133">Transmembrane helix</keyword>
<organism evidence="4 5">
    <name type="scientific">Chelatococcus albus</name>
    <dbReference type="NCBI Taxonomy" id="3047466"/>
    <lineage>
        <taxon>Bacteria</taxon>
        <taxon>Pseudomonadati</taxon>
        <taxon>Pseudomonadota</taxon>
        <taxon>Alphaproteobacteria</taxon>
        <taxon>Hyphomicrobiales</taxon>
        <taxon>Chelatococcaceae</taxon>
        <taxon>Chelatococcus</taxon>
    </lineage>
</organism>
<name>A0ABT7AGB8_9HYPH</name>
<evidence type="ECO:0000259" key="3">
    <source>
        <dbReference type="Pfam" id="PF01464"/>
    </source>
</evidence>
<comment type="caution">
    <text evidence="4">The sequence shown here is derived from an EMBL/GenBank/DDBJ whole genome shotgun (WGS) entry which is preliminary data.</text>
</comment>
<evidence type="ECO:0000256" key="2">
    <source>
        <dbReference type="SAM" id="Phobius"/>
    </source>
</evidence>
<protein>
    <submittedName>
        <fullName evidence="4">Transglycosylase SLT domain-containing protein</fullName>
    </submittedName>
</protein>